<dbReference type="OrthoDB" id="9811754at2"/>
<evidence type="ECO:0000259" key="6">
    <source>
        <dbReference type="Pfam" id="PF25963"/>
    </source>
</evidence>
<feature type="domain" description="Multidrug resistance protein MdtA-like barrel-sandwich hybrid" evidence="5">
    <location>
        <begin position="95"/>
        <end position="274"/>
    </location>
</feature>
<dbReference type="GO" id="GO:0055085">
    <property type="term" value="P:transmembrane transport"/>
    <property type="evidence" value="ECO:0007669"/>
    <property type="project" value="InterPro"/>
</dbReference>
<accession>A0A6I4U496</accession>
<feature type="transmembrane region" description="Helical" evidence="4">
    <location>
        <begin position="59"/>
        <end position="78"/>
    </location>
</feature>
<keyword evidence="4" id="KW-0812">Transmembrane</keyword>
<feature type="domain" description="p-hydroxybenzoic acid efflux pump subunit AaeA-like beta-barrel" evidence="6">
    <location>
        <begin position="290"/>
        <end position="378"/>
    </location>
</feature>
<dbReference type="Gene3D" id="2.40.30.170">
    <property type="match status" value="1"/>
</dbReference>
<dbReference type="Pfam" id="PF25917">
    <property type="entry name" value="BSH_RND"/>
    <property type="match status" value="1"/>
</dbReference>
<dbReference type="Gene3D" id="1.10.287.470">
    <property type="entry name" value="Helix hairpin bin"/>
    <property type="match status" value="1"/>
</dbReference>
<organism evidence="7 8">
    <name type="scientific">Alteriqipengyuania halimionae</name>
    <dbReference type="NCBI Taxonomy" id="1926630"/>
    <lineage>
        <taxon>Bacteria</taxon>
        <taxon>Pseudomonadati</taxon>
        <taxon>Pseudomonadota</taxon>
        <taxon>Alphaproteobacteria</taxon>
        <taxon>Sphingomonadales</taxon>
        <taxon>Erythrobacteraceae</taxon>
        <taxon>Alteriqipengyuania</taxon>
    </lineage>
</organism>
<evidence type="ECO:0000259" key="5">
    <source>
        <dbReference type="Pfam" id="PF25917"/>
    </source>
</evidence>
<evidence type="ECO:0000256" key="4">
    <source>
        <dbReference type="SAM" id="Phobius"/>
    </source>
</evidence>
<dbReference type="SUPFAM" id="SSF111369">
    <property type="entry name" value="HlyD-like secretion proteins"/>
    <property type="match status" value="1"/>
</dbReference>
<name>A0A6I4U496_9SPHN</name>
<dbReference type="Pfam" id="PF25963">
    <property type="entry name" value="Beta-barrel_AAEA"/>
    <property type="match status" value="1"/>
</dbReference>
<gene>
    <name evidence="7" type="ORF">GRI68_06080</name>
</gene>
<protein>
    <submittedName>
        <fullName evidence="7">HlyD family efflux transporter periplasmic adaptor subunit</fullName>
    </submittedName>
</protein>
<dbReference type="InterPro" id="IPR058634">
    <property type="entry name" value="AaeA-lik-b-barrel"/>
</dbReference>
<evidence type="ECO:0000256" key="2">
    <source>
        <dbReference type="SAM" id="Coils"/>
    </source>
</evidence>
<dbReference type="AlphaFoldDB" id="A0A6I4U496"/>
<keyword evidence="4" id="KW-0472">Membrane</keyword>
<proteinExistence type="predicted"/>
<evidence type="ECO:0000256" key="1">
    <source>
        <dbReference type="ARBA" id="ARBA00004196"/>
    </source>
</evidence>
<evidence type="ECO:0000256" key="3">
    <source>
        <dbReference type="SAM" id="MobiDB-lite"/>
    </source>
</evidence>
<dbReference type="Proteomes" id="UP000429229">
    <property type="component" value="Unassembled WGS sequence"/>
</dbReference>
<feature type="compositionally biased region" description="Polar residues" evidence="3">
    <location>
        <begin position="21"/>
        <end position="40"/>
    </location>
</feature>
<reference evidence="7 8" key="1">
    <citation type="submission" date="2019-12" db="EMBL/GenBank/DDBJ databases">
        <title>Genomic-based taxomic classification of the family Erythrobacteraceae.</title>
        <authorList>
            <person name="Xu L."/>
        </authorList>
    </citation>
    <scope>NUCLEOTIDE SEQUENCE [LARGE SCALE GENOMIC DNA]</scope>
    <source>
        <strain evidence="7 8">LMG 29519</strain>
    </source>
</reference>
<dbReference type="EMBL" id="WTYR01000001">
    <property type="protein sequence ID" value="MXP09743.1"/>
    <property type="molecule type" value="Genomic_DNA"/>
</dbReference>
<dbReference type="GO" id="GO:0030313">
    <property type="term" value="C:cell envelope"/>
    <property type="evidence" value="ECO:0007669"/>
    <property type="project" value="UniProtKB-SubCell"/>
</dbReference>
<dbReference type="PANTHER" id="PTHR30386">
    <property type="entry name" value="MEMBRANE FUSION SUBUNIT OF EMRAB-TOLC MULTIDRUG EFFLUX PUMP"/>
    <property type="match status" value="1"/>
</dbReference>
<evidence type="ECO:0000313" key="7">
    <source>
        <dbReference type="EMBL" id="MXP09743.1"/>
    </source>
</evidence>
<evidence type="ECO:0000313" key="8">
    <source>
        <dbReference type="Proteomes" id="UP000429229"/>
    </source>
</evidence>
<dbReference type="PANTHER" id="PTHR30386:SF19">
    <property type="entry name" value="MULTIDRUG EXPORT PROTEIN EMRA-RELATED"/>
    <property type="match status" value="1"/>
</dbReference>
<keyword evidence="2" id="KW-0175">Coiled coil</keyword>
<keyword evidence="8" id="KW-1185">Reference proteome</keyword>
<sequence length="384" mass="41498">MSDQQTQTCPEGEPLDPTPADSANETPVTSDATDESATSAPSEPIEIEPSEPLRNWRKLALMVLLPLLIVAGGGYYWLSLQGKVSTDNAYVKQDMVTVSSEVSGKIIEALVAEDDEVAEGELLFRIDPEPYKLQLQQAMAQIAGAQVQVETLQNSTDLTGVDISAAREDIAFAQSKFERQQALYDRGFTTKADYDAAKHAVEQAREQLRQAQARQTEAKARLATGPAIPGVNPQVAAAEAQAATARLNLNRTEIRAPSAGRVAQADRLLVGQQAMPNVPVLTIVEDGDSYVQANFKETDLAEMRPGQRAEIRFDAYPDIVLKGHVQSIGAGTGSQFSVLPAQNATGNWVKVTQRIPVRIAIDEKSPRALIAGMSSEITVFTKED</sequence>
<dbReference type="Gene3D" id="2.40.50.100">
    <property type="match status" value="1"/>
</dbReference>
<feature type="region of interest" description="Disordered" evidence="3">
    <location>
        <begin position="1"/>
        <end position="47"/>
    </location>
</feature>
<comment type="subcellular location">
    <subcellularLocation>
        <location evidence="1">Cell envelope</location>
    </subcellularLocation>
</comment>
<keyword evidence="4" id="KW-1133">Transmembrane helix</keyword>
<dbReference type="RefSeq" id="WP_160616418.1">
    <property type="nucleotide sequence ID" value="NZ_WTYR01000001.1"/>
</dbReference>
<dbReference type="InterPro" id="IPR050739">
    <property type="entry name" value="MFP"/>
</dbReference>
<feature type="coiled-coil region" evidence="2">
    <location>
        <begin position="194"/>
        <end position="255"/>
    </location>
</feature>
<dbReference type="InterPro" id="IPR058625">
    <property type="entry name" value="MdtA-like_BSH"/>
</dbReference>
<comment type="caution">
    <text evidence="7">The sequence shown here is derived from an EMBL/GenBank/DDBJ whole genome shotgun (WGS) entry which is preliminary data.</text>
</comment>